<dbReference type="Gene3D" id="3.40.30.10">
    <property type="entry name" value="Glutaredoxin"/>
    <property type="match status" value="1"/>
</dbReference>
<dbReference type="PANTHER" id="PTHR45694">
    <property type="entry name" value="GLUTAREDOXIN 2"/>
    <property type="match status" value="1"/>
</dbReference>
<dbReference type="PROSITE" id="PS00195">
    <property type="entry name" value="GLUTAREDOXIN_1"/>
    <property type="match status" value="1"/>
</dbReference>
<dbReference type="CDD" id="cd03419">
    <property type="entry name" value="GRX_GRXh_1_2_like"/>
    <property type="match status" value="1"/>
</dbReference>
<dbReference type="InterPro" id="IPR036249">
    <property type="entry name" value="Thioredoxin-like_sf"/>
</dbReference>
<dbReference type="PROSITE" id="PS51354">
    <property type="entry name" value="GLUTAREDOXIN_2"/>
    <property type="match status" value="1"/>
</dbReference>
<keyword evidence="5" id="KW-0676">Redox-active center</keyword>
<keyword evidence="3" id="KW-0249">Electron transport</keyword>
<dbReference type="InterPro" id="IPR011767">
    <property type="entry name" value="GLR_AS"/>
</dbReference>
<proteinExistence type="predicted"/>
<evidence type="ECO:0000256" key="5">
    <source>
        <dbReference type="ARBA" id="ARBA00023284"/>
    </source>
</evidence>
<comment type="caution">
    <text evidence="7">The sequence shown here is derived from an EMBL/GenBank/DDBJ whole genome shotgun (WGS) entry which is preliminary data.</text>
</comment>
<reference evidence="7 8" key="1">
    <citation type="submission" date="2024-02" db="EMBL/GenBank/DDBJ databases">
        <authorList>
            <person name="Daric V."/>
            <person name="Darras S."/>
        </authorList>
    </citation>
    <scope>NUCLEOTIDE SEQUENCE [LARGE SCALE GENOMIC DNA]</scope>
</reference>
<keyword evidence="8" id="KW-1185">Reference proteome</keyword>
<gene>
    <name evidence="7" type="ORF">CVLEPA_LOCUS6229</name>
</gene>
<dbReference type="Proteomes" id="UP001642483">
    <property type="component" value="Unassembled WGS sequence"/>
</dbReference>
<comment type="function">
    <text evidence="1">Has a glutathione-disulfide oxidoreductase activity in the presence of NADPH and glutathione reductase. Reduces low molecular weight disulfides and proteins.</text>
</comment>
<dbReference type="PRINTS" id="PR00160">
    <property type="entry name" value="GLUTAREDOXIN"/>
</dbReference>
<evidence type="ECO:0000256" key="4">
    <source>
        <dbReference type="ARBA" id="ARBA00023157"/>
    </source>
</evidence>
<evidence type="ECO:0000313" key="7">
    <source>
        <dbReference type="EMBL" id="CAK8676794.1"/>
    </source>
</evidence>
<dbReference type="NCBIfam" id="TIGR02180">
    <property type="entry name" value="GRX_euk"/>
    <property type="match status" value="1"/>
</dbReference>
<dbReference type="SUPFAM" id="SSF52833">
    <property type="entry name" value="Thioredoxin-like"/>
    <property type="match status" value="1"/>
</dbReference>
<name>A0ABP0FAS8_CLALP</name>
<keyword evidence="2" id="KW-0813">Transport</keyword>
<evidence type="ECO:0000256" key="3">
    <source>
        <dbReference type="ARBA" id="ARBA00022982"/>
    </source>
</evidence>
<evidence type="ECO:0000256" key="1">
    <source>
        <dbReference type="ARBA" id="ARBA00002549"/>
    </source>
</evidence>
<evidence type="ECO:0000313" key="8">
    <source>
        <dbReference type="Proteomes" id="UP001642483"/>
    </source>
</evidence>
<organism evidence="7 8">
    <name type="scientific">Clavelina lepadiformis</name>
    <name type="common">Light-bulb sea squirt</name>
    <name type="synonym">Ascidia lepadiformis</name>
    <dbReference type="NCBI Taxonomy" id="159417"/>
    <lineage>
        <taxon>Eukaryota</taxon>
        <taxon>Metazoa</taxon>
        <taxon>Chordata</taxon>
        <taxon>Tunicata</taxon>
        <taxon>Ascidiacea</taxon>
        <taxon>Aplousobranchia</taxon>
        <taxon>Clavelinidae</taxon>
        <taxon>Clavelina</taxon>
    </lineage>
</organism>
<evidence type="ECO:0000256" key="2">
    <source>
        <dbReference type="ARBA" id="ARBA00022448"/>
    </source>
</evidence>
<dbReference type="EMBL" id="CAWYQH010000035">
    <property type="protein sequence ID" value="CAK8676794.1"/>
    <property type="molecule type" value="Genomic_DNA"/>
</dbReference>
<protein>
    <recommendedName>
        <fullName evidence="6">Glutaredoxin domain-containing protein</fullName>
    </recommendedName>
</protein>
<sequence>MASKEATKQLIKDSISFNKVMVFSKSFCPYCKRTKKVLDDLAVEYSTMELDERDDGSMIQDIMLEMTGARSVPRVFINGKFVGGSDETLRLHSEGKLIKLIKA</sequence>
<dbReference type="PANTHER" id="PTHR45694:SF18">
    <property type="entry name" value="GLUTAREDOXIN-1-RELATED"/>
    <property type="match status" value="1"/>
</dbReference>
<keyword evidence="4" id="KW-1015">Disulfide bond</keyword>
<dbReference type="InterPro" id="IPR014025">
    <property type="entry name" value="Glutaredoxin_subgr"/>
</dbReference>
<dbReference type="InterPro" id="IPR011899">
    <property type="entry name" value="Glutaredoxin_euk/vir"/>
</dbReference>
<dbReference type="InterPro" id="IPR002109">
    <property type="entry name" value="Glutaredoxin"/>
</dbReference>
<evidence type="ECO:0000259" key="6">
    <source>
        <dbReference type="Pfam" id="PF00462"/>
    </source>
</evidence>
<feature type="domain" description="Glutaredoxin" evidence="6">
    <location>
        <begin position="20"/>
        <end position="82"/>
    </location>
</feature>
<dbReference type="Pfam" id="PF00462">
    <property type="entry name" value="Glutaredoxin"/>
    <property type="match status" value="1"/>
</dbReference>
<accession>A0ABP0FAS8</accession>